<dbReference type="AlphaFoldDB" id="A0A8T2CR16"/>
<keyword evidence="3" id="KW-1185">Reference proteome</keyword>
<dbReference type="PANTHER" id="PTHR33601:SF18">
    <property type="entry name" value="PROTEIN LITTLE ZIPPER 2"/>
    <property type="match status" value="1"/>
</dbReference>
<dbReference type="OrthoDB" id="1918054at2759"/>
<evidence type="ECO:0000313" key="3">
    <source>
        <dbReference type="Proteomes" id="UP000694251"/>
    </source>
</evidence>
<dbReference type="EMBL" id="JAEFBJ010000006">
    <property type="protein sequence ID" value="KAG7599334.1"/>
    <property type="molecule type" value="Genomic_DNA"/>
</dbReference>
<reference evidence="2 3" key="1">
    <citation type="submission" date="2020-12" db="EMBL/GenBank/DDBJ databases">
        <title>Concerted genomic and epigenomic changes stabilize Arabidopsis allopolyploids.</title>
        <authorList>
            <person name="Chen Z."/>
        </authorList>
    </citation>
    <scope>NUCLEOTIDE SEQUENCE [LARGE SCALE GENOMIC DNA]</scope>
    <source>
        <strain evidence="2">As9502</strain>
        <tissue evidence="2">Leaf</tissue>
    </source>
</reference>
<dbReference type="InterPro" id="IPR039312">
    <property type="entry name" value="ZPR"/>
</dbReference>
<sequence>MCLKSSEPPPFPDTHTPTMRSSSYHNKRKSKTQTHLRILNLTRRRRLLKEQKEMEMRHLKLFVENQSIMRENEALKKKALLLHQENNALFALLHPKPSPVSTSFL</sequence>
<evidence type="ECO:0000313" key="2">
    <source>
        <dbReference type="EMBL" id="KAG7599334.1"/>
    </source>
</evidence>
<protein>
    <submittedName>
        <fullName evidence="2">Uncharacterized protein</fullName>
    </submittedName>
</protein>
<organism evidence="2 3">
    <name type="scientific">Arabidopsis suecica</name>
    <name type="common">Swedish thale-cress</name>
    <name type="synonym">Cardaminopsis suecica</name>
    <dbReference type="NCBI Taxonomy" id="45249"/>
    <lineage>
        <taxon>Eukaryota</taxon>
        <taxon>Viridiplantae</taxon>
        <taxon>Streptophyta</taxon>
        <taxon>Embryophyta</taxon>
        <taxon>Tracheophyta</taxon>
        <taxon>Spermatophyta</taxon>
        <taxon>Magnoliopsida</taxon>
        <taxon>eudicotyledons</taxon>
        <taxon>Gunneridae</taxon>
        <taxon>Pentapetalae</taxon>
        <taxon>rosids</taxon>
        <taxon>malvids</taxon>
        <taxon>Brassicales</taxon>
        <taxon>Brassicaceae</taxon>
        <taxon>Camelineae</taxon>
        <taxon>Arabidopsis</taxon>
    </lineage>
</organism>
<dbReference type="PANTHER" id="PTHR33601">
    <property type="entry name" value="PROTEIN LITTLE ZIPPER 4"/>
    <property type="match status" value="1"/>
</dbReference>
<proteinExistence type="predicted"/>
<comment type="caution">
    <text evidence="2">The sequence shown here is derived from an EMBL/GenBank/DDBJ whole genome shotgun (WGS) entry which is preliminary data.</text>
</comment>
<feature type="compositionally biased region" description="Polar residues" evidence="1">
    <location>
        <begin position="15"/>
        <end position="24"/>
    </location>
</feature>
<accession>A0A8T2CR16</accession>
<gene>
    <name evidence="2" type="ORF">ISN44_As06g035190</name>
</gene>
<name>A0A8T2CR16_ARASU</name>
<dbReference type="Proteomes" id="UP000694251">
    <property type="component" value="Chromosome 6"/>
</dbReference>
<evidence type="ECO:0000256" key="1">
    <source>
        <dbReference type="SAM" id="MobiDB-lite"/>
    </source>
</evidence>
<feature type="region of interest" description="Disordered" evidence="1">
    <location>
        <begin position="1"/>
        <end position="33"/>
    </location>
</feature>